<proteinExistence type="predicted"/>
<evidence type="ECO:0000313" key="2">
    <source>
        <dbReference type="EMBL" id="KAF3449065.1"/>
    </source>
</evidence>
<feature type="region of interest" description="Disordered" evidence="1">
    <location>
        <begin position="1"/>
        <end position="25"/>
    </location>
</feature>
<dbReference type="AlphaFoldDB" id="A0A8K0HB35"/>
<reference evidence="2" key="1">
    <citation type="submission" date="2020-03" db="EMBL/GenBank/DDBJ databases">
        <title>A high-quality chromosome-level genome assembly of a woody plant with both climbing and erect habits, Rhamnella rubrinervis.</title>
        <authorList>
            <person name="Lu Z."/>
            <person name="Yang Y."/>
            <person name="Zhu X."/>
            <person name="Sun Y."/>
        </authorList>
    </citation>
    <scope>NUCLEOTIDE SEQUENCE</scope>
    <source>
        <strain evidence="2">BYM</strain>
        <tissue evidence="2">Leaf</tissue>
    </source>
</reference>
<dbReference type="EMBL" id="VOIH02000004">
    <property type="protein sequence ID" value="KAF3449065.1"/>
    <property type="molecule type" value="Genomic_DNA"/>
</dbReference>
<organism evidence="2 3">
    <name type="scientific">Rhamnella rubrinervis</name>
    <dbReference type="NCBI Taxonomy" id="2594499"/>
    <lineage>
        <taxon>Eukaryota</taxon>
        <taxon>Viridiplantae</taxon>
        <taxon>Streptophyta</taxon>
        <taxon>Embryophyta</taxon>
        <taxon>Tracheophyta</taxon>
        <taxon>Spermatophyta</taxon>
        <taxon>Magnoliopsida</taxon>
        <taxon>eudicotyledons</taxon>
        <taxon>Gunneridae</taxon>
        <taxon>Pentapetalae</taxon>
        <taxon>rosids</taxon>
        <taxon>fabids</taxon>
        <taxon>Rosales</taxon>
        <taxon>Rhamnaceae</taxon>
        <taxon>rhamnoid group</taxon>
        <taxon>Rhamneae</taxon>
        <taxon>Rhamnella</taxon>
    </lineage>
</organism>
<feature type="compositionally biased region" description="Pro residues" evidence="1">
    <location>
        <begin position="12"/>
        <end position="23"/>
    </location>
</feature>
<keyword evidence="3" id="KW-1185">Reference proteome</keyword>
<sequence length="94" mass="10107">MSWWWPRDTGGAPPPPRAPPPPSGSRYIAPLGCRWAHHQAVGGPTTRTAIVGGTTTRTAIVGGTTTRESVPMNFESTVIKTTLLKLLKLSFLQL</sequence>
<protein>
    <submittedName>
        <fullName evidence="2">Uncharacterized protein</fullName>
    </submittedName>
</protein>
<evidence type="ECO:0000256" key="1">
    <source>
        <dbReference type="SAM" id="MobiDB-lite"/>
    </source>
</evidence>
<comment type="caution">
    <text evidence="2">The sequence shown here is derived from an EMBL/GenBank/DDBJ whole genome shotgun (WGS) entry which is preliminary data.</text>
</comment>
<name>A0A8K0HB35_9ROSA</name>
<accession>A0A8K0HB35</accession>
<dbReference type="Proteomes" id="UP000796880">
    <property type="component" value="Unassembled WGS sequence"/>
</dbReference>
<gene>
    <name evidence="2" type="ORF">FNV43_RR09789</name>
</gene>
<evidence type="ECO:0000313" key="3">
    <source>
        <dbReference type="Proteomes" id="UP000796880"/>
    </source>
</evidence>